<dbReference type="InterPro" id="IPR012902">
    <property type="entry name" value="N_methyl_site"/>
</dbReference>
<dbReference type="OrthoDB" id="5117911at2"/>
<protein>
    <submittedName>
        <fullName evidence="2">Pilin/secretion family protein with methylation motif</fullName>
    </submittedName>
</protein>
<keyword evidence="1" id="KW-0812">Transmembrane</keyword>
<sequence>MHRVATAERGFTLVELLVYMLLMVLVLAVAGGLLSTTLIQSTTVRAVDNSSTAAQLAADSIETGIRNSSDFSLSTPIGNDQLLVARVASNDATLTWSCVAWYYSASGRSLRMTRSATAIAAPTAAQLSSWTLLVDGVSPISGNSVFATTTGRRLTIAFNGLAGDHPPVAITTSAFGRAGATGSVSCY</sequence>
<comment type="caution">
    <text evidence="2">The sequence shown here is derived from an EMBL/GenBank/DDBJ whole genome shotgun (WGS) entry which is preliminary data.</text>
</comment>
<dbReference type="Proteomes" id="UP000291483">
    <property type="component" value="Unassembled WGS sequence"/>
</dbReference>
<proteinExistence type="predicted"/>
<organism evidence="2 3">
    <name type="scientific">Microterricola gilva</name>
    <dbReference type="NCBI Taxonomy" id="393267"/>
    <lineage>
        <taxon>Bacteria</taxon>
        <taxon>Bacillati</taxon>
        <taxon>Actinomycetota</taxon>
        <taxon>Actinomycetes</taxon>
        <taxon>Micrococcales</taxon>
        <taxon>Microbacteriaceae</taxon>
        <taxon>Microterricola</taxon>
    </lineage>
</organism>
<evidence type="ECO:0000313" key="2">
    <source>
        <dbReference type="EMBL" id="RZU64112.1"/>
    </source>
</evidence>
<dbReference type="AlphaFoldDB" id="A0A4Q8AI59"/>
<keyword evidence="3" id="KW-1185">Reference proteome</keyword>
<feature type="transmembrane region" description="Helical" evidence="1">
    <location>
        <begin position="12"/>
        <end position="34"/>
    </location>
</feature>
<keyword evidence="1" id="KW-1133">Transmembrane helix</keyword>
<name>A0A4Q8AI59_9MICO</name>
<dbReference type="EMBL" id="SHLC01000001">
    <property type="protein sequence ID" value="RZU64112.1"/>
    <property type="molecule type" value="Genomic_DNA"/>
</dbReference>
<accession>A0A4Q8AI59</accession>
<evidence type="ECO:0000256" key="1">
    <source>
        <dbReference type="SAM" id="Phobius"/>
    </source>
</evidence>
<reference evidence="2 3" key="1">
    <citation type="submission" date="2019-02" db="EMBL/GenBank/DDBJ databases">
        <title>Sequencing the genomes of 1000 actinobacteria strains.</title>
        <authorList>
            <person name="Klenk H.-P."/>
        </authorList>
    </citation>
    <scope>NUCLEOTIDE SEQUENCE [LARGE SCALE GENOMIC DNA]</scope>
    <source>
        <strain evidence="2 3">DSM 18319</strain>
    </source>
</reference>
<evidence type="ECO:0000313" key="3">
    <source>
        <dbReference type="Proteomes" id="UP000291483"/>
    </source>
</evidence>
<keyword evidence="1" id="KW-0472">Membrane</keyword>
<gene>
    <name evidence="2" type="ORF">EV379_0406</name>
</gene>
<dbReference type="Pfam" id="PF07963">
    <property type="entry name" value="N_methyl"/>
    <property type="match status" value="1"/>
</dbReference>
<dbReference type="RefSeq" id="WP_130504682.1">
    <property type="nucleotide sequence ID" value="NZ_SHLC01000001.1"/>
</dbReference>